<sequence length="70" mass="8167">MNRNRIEGSWEQVKGSLQETWGKLTNNDLDVIEGDRKQLAGKLQERYGIAQDEVDSQIKKWNDADYDNVR</sequence>
<dbReference type="PIRSF" id="PIRSF039008">
    <property type="entry name" value="YjbJ"/>
    <property type="match status" value="1"/>
</dbReference>
<dbReference type="Gene3D" id="1.10.1470.10">
    <property type="entry name" value="YjbJ"/>
    <property type="match status" value="1"/>
</dbReference>
<dbReference type="RefSeq" id="WP_189488577.1">
    <property type="nucleotide sequence ID" value="NZ_BMZB01000006.1"/>
</dbReference>
<dbReference type="InterPro" id="IPR026042">
    <property type="entry name" value="YjbJ"/>
</dbReference>
<evidence type="ECO:0000313" key="3">
    <source>
        <dbReference type="EMBL" id="GGZ43240.1"/>
    </source>
</evidence>
<comment type="similarity">
    <text evidence="1">Belongs to the UPF0337 (CsbD) family.</text>
</comment>
<dbReference type="PANTHER" id="PTHR34977">
    <property type="entry name" value="UPF0337 PROTEIN YJBJ"/>
    <property type="match status" value="1"/>
</dbReference>
<keyword evidence="4" id="KW-1185">Reference proteome</keyword>
<dbReference type="InterPro" id="IPR036629">
    <property type="entry name" value="YjbJ_sf"/>
</dbReference>
<dbReference type="SUPFAM" id="SSF69047">
    <property type="entry name" value="Hypothetical protein YjbJ"/>
    <property type="match status" value="1"/>
</dbReference>
<evidence type="ECO:0000313" key="4">
    <source>
        <dbReference type="Proteomes" id="UP000662572"/>
    </source>
</evidence>
<comment type="caution">
    <text evidence="3">The sequence shown here is derived from an EMBL/GenBank/DDBJ whole genome shotgun (WGS) entry which is preliminary data.</text>
</comment>
<dbReference type="Pfam" id="PF05532">
    <property type="entry name" value="CsbD"/>
    <property type="match status" value="1"/>
</dbReference>
<gene>
    <name evidence="3" type="ORF">GCM10011273_32560</name>
</gene>
<reference evidence="3" key="2">
    <citation type="submission" date="2020-09" db="EMBL/GenBank/DDBJ databases">
        <authorList>
            <person name="Sun Q."/>
            <person name="Kim S."/>
        </authorList>
    </citation>
    <scope>NUCLEOTIDE SEQUENCE</scope>
    <source>
        <strain evidence="3">KCTC 32296</strain>
    </source>
</reference>
<name>A0A918UYW1_9CAUL</name>
<reference evidence="3" key="1">
    <citation type="journal article" date="2014" name="Int. J. Syst. Evol. Microbiol.">
        <title>Complete genome sequence of Corynebacterium casei LMG S-19264T (=DSM 44701T), isolated from a smear-ripened cheese.</title>
        <authorList>
            <consortium name="US DOE Joint Genome Institute (JGI-PGF)"/>
            <person name="Walter F."/>
            <person name="Albersmeier A."/>
            <person name="Kalinowski J."/>
            <person name="Ruckert C."/>
        </authorList>
    </citation>
    <scope>NUCLEOTIDE SEQUENCE</scope>
    <source>
        <strain evidence="3">KCTC 32296</strain>
    </source>
</reference>
<dbReference type="EMBL" id="BMZB01000006">
    <property type="protein sequence ID" value="GGZ43240.1"/>
    <property type="molecule type" value="Genomic_DNA"/>
</dbReference>
<evidence type="ECO:0000259" key="2">
    <source>
        <dbReference type="Pfam" id="PF05532"/>
    </source>
</evidence>
<accession>A0A918UYW1</accession>
<dbReference type="InterPro" id="IPR008462">
    <property type="entry name" value="CsbD"/>
</dbReference>
<organism evidence="3 4">
    <name type="scientific">Asticcacaulis endophyticus</name>
    <dbReference type="NCBI Taxonomy" id="1395890"/>
    <lineage>
        <taxon>Bacteria</taxon>
        <taxon>Pseudomonadati</taxon>
        <taxon>Pseudomonadota</taxon>
        <taxon>Alphaproteobacteria</taxon>
        <taxon>Caulobacterales</taxon>
        <taxon>Caulobacteraceae</taxon>
        <taxon>Asticcacaulis</taxon>
    </lineage>
</organism>
<dbReference type="InterPro" id="IPR050423">
    <property type="entry name" value="UPF0337_stress_rsp"/>
</dbReference>
<proteinExistence type="inferred from homology"/>
<feature type="domain" description="CsbD-like" evidence="2">
    <location>
        <begin position="4"/>
        <end position="55"/>
    </location>
</feature>
<evidence type="ECO:0000256" key="1">
    <source>
        <dbReference type="ARBA" id="ARBA00009129"/>
    </source>
</evidence>
<dbReference type="AlphaFoldDB" id="A0A918UYW1"/>
<protein>
    <submittedName>
        <fullName evidence="3">UPF0337 protein RB0906</fullName>
    </submittedName>
</protein>
<dbReference type="PANTHER" id="PTHR34977:SF1">
    <property type="entry name" value="UPF0337 PROTEIN YJBJ"/>
    <property type="match status" value="1"/>
</dbReference>
<dbReference type="Proteomes" id="UP000662572">
    <property type="component" value="Unassembled WGS sequence"/>
</dbReference>